<dbReference type="InterPro" id="IPR051165">
    <property type="entry name" value="Multifunctional_ANK_Repeat"/>
</dbReference>
<keyword evidence="2 3" id="KW-0040">ANK repeat</keyword>
<dbReference type="SMART" id="SM00248">
    <property type="entry name" value="ANK"/>
    <property type="match status" value="3"/>
</dbReference>
<protein>
    <submittedName>
        <fullName evidence="6">Ankyrin repeat-containing domain protein</fullName>
    </submittedName>
</protein>
<evidence type="ECO:0000313" key="7">
    <source>
        <dbReference type="Proteomes" id="UP000759537"/>
    </source>
</evidence>
<dbReference type="InterPro" id="IPR002110">
    <property type="entry name" value="Ankyrin_rpt"/>
</dbReference>
<feature type="transmembrane region" description="Helical" evidence="4">
    <location>
        <begin position="62"/>
        <end position="91"/>
    </location>
</feature>
<evidence type="ECO:0000256" key="1">
    <source>
        <dbReference type="ARBA" id="ARBA00022737"/>
    </source>
</evidence>
<gene>
    <name evidence="6" type="ORF">DFH94DRAFT_691157</name>
</gene>
<feature type="domain" description="Fungal STAND N-terminal Goodbye" evidence="5">
    <location>
        <begin position="19"/>
        <end position="112"/>
    </location>
</feature>
<proteinExistence type="predicted"/>
<keyword evidence="7" id="KW-1185">Reference proteome</keyword>
<dbReference type="InterPro" id="IPR036770">
    <property type="entry name" value="Ankyrin_rpt-contain_sf"/>
</dbReference>
<reference evidence="6" key="1">
    <citation type="submission" date="2019-10" db="EMBL/GenBank/DDBJ databases">
        <authorList>
            <consortium name="DOE Joint Genome Institute"/>
            <person name="Kuo A."/>
            <person name="Miyauchi S."/>
            <person name="Kiss E."/>
            <person name="Drula E."/>
            <person name="Kohler A."/>
            <person name="Sanchez-Garcia M."/>
            <person name="Andreopoulos B."/>
            <person name="Barry K.W."/>
            <person name="Bonito G."/>
            <person name="Buee M."/>
            <person name="Carver A."/>
            <person name="Chen C."/>
            <person name="Cichocki N."/>
            <person name="Clum A."/>
            <person name="Culley D."/>
            <person name="Crous P.W."/>
            <person name="Fauchery L."/>
            <person name="Girlanda M."/>
            <person name="Hayes R."/>
            <person name="Keri Z."/>
            <person name="LaButti K."/>
            <person name="Lipzen A."/>
            <person name="Lombard V."/>
            <person name="Magnuson J."/>
            <person name="Maillard F."/>
            <person name="Morin E."/>
            <person name="Murat C."/>
            <person name="Nolan M."/>
            <person name="Ohm R."/>
            <person name="Pangilinan J."/>
            <person name="Pereira M."/>
            <person name="Perotto S."/>
            <person name="Peter M."/>
            <person name="Riley R."/>
            <person name="Sitrit Y."/>
            <person name="Stielow B."/>
            <person name="Szollosi G."/>
            <person name="Zifcakova L."/>
            <person name="Stursova M."/>
            <person name="Spatafora J.W."/>
            <person name="Tedersoo L."/>
            <person name="Vaario L.-M."/>
            <person name="Yamada A."/>
            <person name="Yan M."/>
            <person name="Wang P."/>
            <person name="Xu J."/>
            <person name="Bruns T."/>
            <person name="Baldrian P."/>
            <person name="Vilgalys R."/>
            <person name="Henrissat B."/>
            <person name="Grigoriev I.V."/>
            <person name="Hibbett D."/>
            <person name="Nagy L.G."/>
            <person name="Martin F.M."/>
        </authorList>
    </citation>
    <scope>NUCLEOTIDE SEQUENCE</scope>
    <source>
        <strain evidence="6">Prilba</strain>
    </source>
</reference>
<keyword evidence="4" id="KW-1133">Transmembrane helix</keyword>
<evidence type="ECO:0000259" key="5">
    <source>
        <dbReference type="Pfam" id="PF17109"/>
    </source>
</evidence>
<evidence type="ECO:0000313" key="6">
    <source>
        <dbReference type="EMBL" id="KAF8483009.1"/>
    </source>
</evidence>
<dbReference type="EMBL" id="WHVB01000005">
    <property type="protein sequence ID" value="KAF8483009.1"/>
    <property type="molecule type" value="Genomic_DNA"/>
</dbReference>
<dbReference type="Proteomes" id="UP000759537">
    <property type="component" value="Unassembled WGS sequence"/>
</dbReference>
<comment type="caution">
    <text evidence="6">The sequence shown here is derived from an EMBL/GenBank/DDBJ whole genome shotgun (WGS) entry which is preliminary data.</text>
</comment>
<sequence>MSHTQSTAASSSSSPSNFQLLQSCESPSAIIAVLQEQVQGPDQSRSADERWTKWLGPTINDLYSFSTILGAGVSLAFPPASVIFAGVGVLLSAAKDVRASQDTLVDIFERIEIYKSEVVRVLLEHVANLGAEDDGGKTTFQVVSEYVNARNAKGRTPLYLTSRGPSMGGPNIALSLSSVARLLLDHGADVNAGNDHSTPLHVAVQKGRVEVVHVLLEYGANVAAEDEDGKTASQFASEMGHEEITKLLLEHRSRE</sequence>
<dbReference type="InterPro" id="IPR031350">
    <property type="entry name" value="Goodbye_dom"/>
</dbReference>
<feature type="repeat" description="ANK" evidence="3">
    <location>
        <begin position="195"/>
        <end position="227"/>
    </location>
</feature>
<dbReference type="Pfam" id="PF17109">
    <property type="entry name" value="Goodbye"/>
    <property type="match status" value="1"/>
</dbReference>
<name>A0A9P5TBQ0_9AGAM</name>
<dbReference type="Pfam" id="PF12796">
    <property type="entry name" value="Ank_2"/>
    <property type="match status" value="1"/>
</dbReference>
<dbReference type="OrthoDB" id="448455at2759"/>
<accession>A0A9P5TBQ0</accession>
<keyword evidence="4" id="KW-0812">Transmembrane</keyword>
<dbReference type="SUPFAM" id="SSF48403">
    <property type="entry name" value="Ankyrin repeat"/>
    <property type="match status" value="1"/>
</dbReference>
<dbReference type="PROSITE" id="PS50088">
    <property type="entry name" value="ANK_REPEAT"/>
    <property type="match status" value="2"/>
</dbReference>
<evidence type="ECO:0000256" key="3">
    <source>
        <dbReference type="PROSITE-ProRule" id="PRU00023"/>
    </source>
</evidence>
<dbReference type="PANTHER" id="PTHR24123:SF33">
    <property type="entry name" value="PROTEIN HOS4"/>
    <property type="match status" value="1"/>
</dbReference>
<evidence type="ECO:0000256" key="2">
    <source>
        <dbReference type="ARBA" id="ARBA00023043"/>
    </source>
</evidence>
<reference evidence="6" key="2">
    <citation type="journal article" date="2020" name="Nat. Commun.">
        <title>Large-scale genome sequencing of mycorrhizal fungi provides insights into the early evolution of symbiotic traits.</title>
        <authorList>
            <person name="Miyauchi S."/>
            <person name="Kiss E."/>
            <person name="Kuo A."/>
            <person name="Drula E."/>
            <person name="Kohler A."/>
            <person name="Sanchez-Garcia M."/>
            <person name="Morin E."/>
            <person name="Andreopoulos B."/>
            <person name="Barry K.W."/>
            <person name="Bonito G."/>
            <person name="Buee M."/>
            <person name="Carver A."/>
            <person name="Chen C."/>
            <person name="Cichocki N."/>
            <person name="Clum A."/>
            <person name="Culley D."/>
            <person name="Crous P.W."/>
            <person name="Fauchery L."/>
            <person name="Girlanda M."/>
            <person name="Hayes R.D."/>
            <person name="Keri Z."/>
            <person name="LaButti K."/>
            <person name="Lipzen A."/>
            <person name="Lombard V."/>
            <person name="Magnuson J."/>
            <person name="Maillard F."/>
            <person name="Murat C."/>
            <person name="Nolan M."/>
            <person name="Ohm R.A."/>
            <person name="Pangilinan J."/>
            <person name="Pereira M.F."/>
            <person name="Perotto S."/>
            <person name="Peter M."/>
            <person name="Pfister S."/>
            <person name="Riley R."/>
            <person name="Sitrit Y."/>
            <person name="Stielow J.B."/>
            <person name="Szollosi G."/>
            <person name="Zifcakova L."/>
            <person name="Stursova M."/>
            <person name="Spatafora J.W."/>
            <person name="Tedersoo L."/>
            <person name="Vaario L.M."/>
            <person name="Yamada A."/>
            <person name="Yan M."/>
            <person name="Wang P."/>
            <person name="Xu J."/>
            <person name="Bruns T."/>
            <person name="Baldrian P."/>
            <person name="Vilgalys R."/>
            <person name="Dunand C."/>
            <person name="Henrissat B."/>
            <person name="Grigoriev I.V."/>
            <person name="Hibbett D."/>
            <person name="Nagy L.G."/>
            <person name="Martin F.M."/>
        </authorList>
    </citation>
    <scope>NUCLEOTIDE SEQUENCE</scope>
    <source>
        <strain evidence="6">Prilba</strain>
    </source>
</reference>
<dbReference type="AlphaFoldDB" id="A0A9P5TBQ0"/>
<keyword evidence="4" id="KW-0472">Membrane</keyword>
<keyword evidence="1" id="KW-0677">Repeat</keyword>
<evidence type="ECO:0000256" key="4">
    <source>
        <dbReference type="SAM" id="Phobius"/>
    </source>
</evidence>
<dbReference type="Gene3D" id="1.25.40.20">
    <property type="entry name" value="Ankyrin repeat-containing domain"/>
    <property type="match status" value="2"/>
</dbReference>
<organism evidence="6 7">
    <name type="scientific">Russula ochroleuca</name>
    <dbReference type="NCBI Taxonomy" id="152965"/>
    <lineage>
        <taxon>Eukaryota</taxon>
        <taxon>Fungi</taxon>
        <taxon>Dikarya</taxon>
        <taxon>Basidiomycota</taxon>
        <taxon>Agaricomycotina</taxon>
        <taxon>Agaricomycetes</taxon>
        <taxon>Russulales</taxon>
        <taxon>Russulaceae</taxon>
        <taxon>Russula</taxon>
    </lineage>
</organism>
<dbReference type="PANTHER" id="PTHR24123">
    <property type="entry name" value="ANKYRIN REPEAT-CONTAINING"/>
    <property type="match status" value="1"/>
</dbReference>
<feature type="repeat" description="ANK" evidence="3">
    <location>
        <begin position="153"/>
        <end position="195"/>
    </location>
</feature>
<dbReference type="PROSITE" id="PS50297">
    <property type="entry name" value="ANK_REP_REGION"/>
    <property type="match status" value="1"/>
</dbReference>